<evidence type="ECO:0000256" key="5">
    <source>
        <dbReference type="ARBA" id="ARBA00023212"/>
    </source>
</evidence>
<comment type="subcellular location">
    <subcellularLocation>
        <location evidence="1">Cytoplasm</location>
        <location evidence="1">Cytoskeleton</location>
    </subcellularLocation>
</comment>
<evidence type="ECO:0000313" key="8">
    <source>
        <dbReference type="EMBL" id="EHB18423.1"/>
    </source>
</evidence>
<dbReference type="GO" id="GO:0015630">
    <property type="term" value="C:microtubule cytoskeleton"/>
    <property type="evidence" value="ECO:0007669"/>
    <property type="project" value="InterPro"/>
</dbReference>
<proteinExistence type="inferred from homology"/>
<accession>G5CA62</accession>
<feature type="chain" id="PRO_5003475363" evidence="7">
    <location>
        <begin position="25"/>
        <end position="1007"/>
    </location>
</feature>
<dbReference type="Proteomes" id="UP000006813">
    <property type="component" value="Unassembled WGS sequence"/>
</dbReference>
<feature type="compositionally biased region" description="Polar residues" evidence="6">
    <location>
        <begin position="370"/>
        <end position="380"/>
    </location>
</feature>
<feature type="region of interest" description="Disordered" evidence="6">
    <location>
        <begin position="318"/>
        <end position="527"/>
    </location>
</feature>
<organism evidence="8 9">
    <name type="scientific">Heterocephalus glaber</name>
    <name type="common">Naked mole rat</name>
    <dbReference type="NCBI Taxonomy" id="10181"/>
    <lineage>
        <taxon>Eukaryota</taxon>
        <taxon>Metazoa</taxon>
        <taxon>Chordata</taxon>
        <taxon>Craniata</taxon>
        <taxon>Vertebrata</taxon>
        <taxon>Euteleostomi</taxon>
        <taxon>Mammalia</taxon>
        <taxon>Eutheria</taxon>
        <taxon>Euarchontoglires</taxon>
        <taxon>Glires</taxon>
        <taxon>Rodentia</taxon>
        <taxon>Hystricomorpha</taxon>
        <taxon>Bathyergidae</taxon>
        <taxon>Heterocephalus</taxon>
    </lineage>
</organism>
<feature type="region of interest" description="Disordered" evidence="6">
    <location>
        <begin position="224"/>
        <end position="296"/>
    </location>
</feature>
<feature type="compositionally biased region" description="Acidic residues" evidence="6">
    <location>
        <begin position="721"/>
        <end position="740"/>
    </location>
</feature>
<feature type="compositionally biased region" description="Basic and acidic residues" evidence="6">
    <location>
        <begin position="820"/>
        <end position="830"/>
    </location>
</feature>
<keyword evidence="4" id="KW-0175">Coiled coil</keyword>
<feature type="compositionally biased region" description="Polar residues" evidence="6">
    <location>
        <begin position="857"/>
        <end position="876"/>
    </location>
</feature>
<dbReference type="InParanoid" id="G5CA62"/>
<dbReference type="EMBL" id="JH174162">
    <property type="protein sequence ID" value="EHB18423.1"/>
    <property type="molecule type" value="Genomic_DNA"/>
</dbReference>
<feature type="compositionally biased region" description="Polar residues" evidence="6">
    <location>
        <begin position="232"/>
        <end position="242"/>
    </location>
</feature>
<dbReference type="InterPro" id="IPR051483">
    <property type="entry name" value="MAP7_domain-containing"/>
</dbReference>
<feature type="region of interest" description="Disordered" evidence="6">
    <location>
        <begin position="72"/>
        <end position="101"/>
    </location>
</feature>
<dbReference type="PANTHER" id="PTHR15073">
    <property type="entry name" value="MICROTUBULE-ASSOCIATED PROTEIN"/>
    <property type="match status" value="1"/>
</dbReference>
<feature type="region of interest" description="Disordered" evidence="6">
    <location>
        <begin position="545"/>
        <end position="679"/>
    </location>
</feature>
<dbReference type="InterPro" id="IPR008604">
    <property type="entry name" value="MAP7_fam"/>
</dbReference>
<sequence length="1007" mass="112468">MMRIHRRNLLWLLAAHVIIDGSVLKNDMKQKLAKERREERKRQEEASKELQLLEKERKAKLQYEKHLEEKQRKLREQKEKDERRRISAEEKRKQKLEEERERYKAVLSRTLERSNHIDHRQKRWSWEGSTMMNSENKLGKTENKRSSSLNRRESKMHSSNATGHMEDKLAHRFHNNTPENNLISHLLIPTKASVARSKSAASLSIPGKENTGVTKKYLLQYVHTPPLRSHSSEQLKTSSMHSKSTEKIPPQTKVDAAPLEKVEAPLKAKVKASPTASSAASREELPKVKLESAPRVSVDATPSASMDMTLMVSSEATPEMSMDTAPSLSWEATPGESTDMLTEVSRDTSSEVSMETSSLTSVEASPVVSLDTSPEVSTDASPVASMDFSPEGSVKASLEGMQELPGASVEAPSRANTEAGPKTSVEESHEEGGAAPPEVLVEATPQASVEEPPKEPRKKPEVDKQTSNPVSKKRPLGNIPRYKWPSSPTKERHPPSPITTMQNQKNRPPSPLPGLKQPSQSPSHKIIPIQRTLFVPNALGTFKKKRETVSKTTNEFEAVSQKRAIHEESGNKSTPGTMSAEEATKILAERRRLAREQKDKKEEERLQKEVEPRKAADVSKKVEEAQVEEFSKCEDRQQEKEIEKSKGYPPQEDQRIMQQKGDTKIKAHEEADKRKKEHERIMLQNLQERLERKKRIEEIMKRTRKTDVNASKAMEISSNDTTEEDEADDEETESDEDSLDDMFTSGIGNGRDSSTKLTMPYKNATRMPQKQAVLQAKTGEVDKEQTAYFNGDVKTFRQEDPTDSSNDAKGSGPSTKRTSTRTEKPSKVREASTSTLSTQSVTTNQERICDQGFDFASHNTNAESPATDSTANSYSHNLRDSMASQQSSSTPSDSEERSEPVSTQSGQIPGYYREILPNGMFPTPVSLRTHVTAAVARNPATQDPEDLNPSQEGCQLLSEPCSSVSEAALLQSLQALSLLQFPPLPRYHSLAKPRASGDAKQQLMPGS</sequence>
<feature type="signal peptide" evidence="7">
    <location>
        <begin position="1"/>
        <end position="24"/>
    </location>
</feature>
<name>G5CA62_HETGA</name>
<keyword evidence="3" id="KW-0963">Cytoplasm</keyword>
<feature type="compositionally biased region" description="Polar residues" evidence="6">
    <location>
        <begin position="803"/>
        <end position="817"/>
    </location>
</feature>
<dbReference type="STRING" id="10181.G5CA62"/>
<evidence type="ECO:0000256" key="4">
    <source>
        <dbReference type="ARBA" id="ARBA00023054"/>
    </source>
</evidence>
<reference evidence="8 9" key="1">
    <citation type="journal article" date="2011" name="Nature">
        <title>Genome sequencing reveals insights into physiology and longevity of the naked mole rat.</title>
        <authorList>
            <person name="Kim E.B."/>
            <person name="Fang X."/>
            <person name="Fushan A.A."/>
            <person name="Huang Z."/>
            <person name="Lobanov A.V."/>
            <person name="Han L."/>
            <person name="Marino S.M."/>
            <person name="Sun X."/>
            <person name="Turanov A.A."/>
            <person name="Yang P."/>
            <person name="Yim S.H."/>
            <person name="Zhao X."/>
            <person name="Kasaikina M.V."/>
            <person name="Stoletzki N."/>
            <person name="Peng C."/>
            <person name="Polak P."/>
            <person name="Xiong Z."/>
            <person name="Kiezun A."/>
            <person name="Zhu Y."/>
            <person name="Chen Y."/>
            <person name="Kryukov G.V."/>
            <person name="Zhang Q."/>
            <person name="Peshkin L."/>
            <person name="Yang L."/>
            <person name="Bronson R.T."/>
            <person name="Buffenstein R."/>
            <person name="Wang B."/>
            <person name="Han C."/>
            <person name="Li Q."/>
            <person name="Chen L."/>
            <person name="Zhao W."/>
            <person name="Sunyaev S.R."/>
            <person name="Park T.J."/>
            <person name="Zhang G."/>
            <person name="Wang J."/>
            <person name="Gladyshev V.N."/>
        </authorList>
    </citation>
    <scope>NUCLEOTIDE SEQUENCE [LARGE SCALE GENOMIC DNA]</scope>
</reference>
<protein>
    <submittedName>
        <fullName evidence="8">MAP7 domain-containing protein 3</fullName>
    </submittedName>
</protein>
<dbReference type="PANTHER" id="PTHR15073:SF5">
    <property type="entry name" value="MAP7 DOMAIN-CONTAINING PROTEIN 3"/>
    <property type="match status" value="1"/>
</dbReference>
<feature type="compositionally biased region" description="Polar residues" evidence="6">
    <location>
        <begin position="350"/>
        <end position="363"/>
    </location>
</feature>
<evidence type="ECO:0000256" key="2">
    <source>
        <dbReference type="ARBA" id="ARBA00007525"/>
    </source>
</evidence>
<feature type="compositionally biased region" description="Low complexity" evidence="6">
    <location>
        <begin position="880"/>
        <end position="892"/>
    </location>
</feature>
<keyword evidence="5" id="KW-0206">Cytoskeleton</keyword>
<feature type="compositionally biased region" description="Basic and acidic residues" evidence="6">
    <location>
        <begin position="582"/>
        <end position="646"/>
    </location>
</feature>
<keyword evidence="7" id="KW-0732">Signal</keyword>
<evidence type="ECO:0000256" key="3">
    <source>
        <dbReference type="ARBA" id="ARBA00022490"/>
    </source>
</evidence>
<feature type="compositionally biased region" description="Basic and acidic residues" evidence="6">
    <location>
        <begin position="281"/>
        <end position="292"/>
    </location>
</feature>
<evidence type="ECO:0000313" key="9">
    <source>
        <dbReference type="Proteomes" id="UP000006813"/>
    </source>
</evidence>
<feature type="compositionally biased region" description="Basic and acidic residues" evidence="6">
    <location>
        <begin position="137"/>
        <end position="156"/>
    </location>
</feature>
<feature type="region of interest" description="Disordered" evidence="6">
    <location>
        <begin position="988"/>
        <end position="1007"/>
    </location>
</feature>
<dbReference type="eggNOG" id="ENOG502SDH7">
    <property type="taxonomic scope" value="Eukaryota"/>
</dbReference>
<feature type="compositionally biased region" description="Basic and acidic residues" evidence="6">
    <location>
        <begin position="661"/>
        <end position="679"/>
    </location>
</feature>
<feature type="compositionally biased region" description="Polar residues" evidence="6">
    <location>
        <begin position="498"/>
        <end position="507"/>
    </location>
</feature>
<feature type="region of interest" description="Disordered" evidence="6">
    <location>
        <begin position="704"/>
        <end position="912"/>
    </location>
</feature>
<dbReference type="Pfam" id="PF05672">
    <property type="entry name" value="MAP7"/>
    <property type="match status" value="1"/>
</dbReference>
<gene>
    <name evidence="8" type="ORF">GW7_15574</name>
</gene>
<dbReference type="FunCoup" id="G5CA62">
    <property type="interactions" value="40"/>
</dbReference>
<feature type="compositionally biased region" description="Low complexity" evidence="6">
    <location>
        <begin position="832"/>
        <end position="843"/>
    </location>
</feature>
<feature type="compositionally biased region" description="Basic and acidic residues" evidence="6">
    <location>
        <begin position="451"/>
        <end position="464"/>
    </location>
</feature>
<comment type="similarity">
    <text evidence="2">Belongs to the MAP7 family.</text>
</comment>
<evidence type="ECO:0000256" key="1">
    <source>
        <dbReference type="ARBA" id="ARBA00004245"/>
    </source>
</evidence>
<feature type="region of interest" description="Disordered" evidence="6">
    <location>
        <begin position="128"/>
        <end position="162"/>
    </location>
</feature>
<dbReference type="AlphaFoldDB" id="G5CA62"/>
<evidence type="ECO:0000256" key="7">
    <source>
        <dbReference type="SAM" id="SignalP"/>
    </source>
</evidence>
<evidence type="ECO:0000256" key="6">
    <source>
        <dbReference type="SAM" id="MobiDB-lite"/>
    </source>
</evidence>
<dbReference type="GO" id="GO:0000226">
    <property type="term" value="P:microtubule cytoskeleton organization"/>
    <property type="evidence" value="ECO:0007669"/>
    <property type="project" value="InterPro"/>
</dbReference>